<dbReference type="Gene3D" id="1.10.287.110">
    <property type="entry name" value="DnaJ domain"/>
    <property type="match status" value="1"/>
</dbReference>
<dbReference type="InterPro" id="IPR036869">
    <property type="entry name" value="J_dom_sf"/>
</dbReference>
<name>A0A2G2XBH3_CAPBA</name>
<gene>
    <name evidence="2" type="ORF">CQW23_03295</name>
</gene>
<feature type="domain" description="J" evidence="1">
    <location>
        <begin position="70"/>
        <end position="137"/>
    </location>
</feature>
<dbReference type="SMART" id="SM00271">
    <property type="entry name" value="DnaJ"/>
    <property type="match status" value="1"/>
</dbReference>
<evidence type="ECO:0000259" key="1">
    <source>
        <dbReference type="PROSITE" id="PS50076"/>
    </source>
</evidence>
<reference evidence="2 3" key="1">
    <citation type="journal article" date="2017" name="Genome Biol.">
        <title>New reference genome sequences of hot pepper reveal the massive evolution of plant disease-resistance genes by retroduplication.</title>
        <authorList>
            <person name="Kim S."/>
            <person name="Park J."/>
            <person name="Yeom S.I."/>
            <person name="Kim Y.M."/>
            <person name="Seo E."/>
            <person name="Kim K.T."/>
            <person name="Kim M.S."/>
            <person name="Lee J.M."/>
            <person name="Cheong K."/>
            <person name="Shin H.S."/>
            <person name="Kim S.B."/>
            <person name="Han K."/>
            <person name="Lee J."/>
            <person name="Park M."/>
            <person name="Lee H.A."/>
            <person name="Lee H.Y."/>
            <person name="Lee Y."/>
            <person name="Oh S."/>
            <person name="Lee J.H."/>
            <person name="Choi E."/>
            <person name="Choi E."/>
            <person name="Lee S.E."/>
            <person name="Jeon J."/>
            <person name="Kim H."/>
            <person name="Choi G."/>
            <person name="Song H."/>
            <person name="Lee J."/>
            <person name="Lee S.C."/>
            <person name="Kwon J.K."/>
            <person name="Lee H.Y."/>
            <person name="Koo N."/>
            <person name="Hong Y."/>
            <person name="Kim R.W."/>
            <person name="Kang W.H."/>
            <person name="Huh J.H."/>
            <person name="Kang B.C."/>
            <person name="Yang T.J."/>
            <person name="Lee Y.H."/>
            <person name="Bennetzen J.L."/>
            <person name="Choi D."/>
        </authorList>
    </citation>
    <scope>NUCLEOTIDE SEQUENCE [LARGE SCALE GENOMIC DNA]</scope>
    <source>
        <strain evidence="3">cv. PBC81</strain>
    </source>
</reference>
<dbReference type="PANTHER" id="PTHR45286">
    <property type="entry name" value="CHAPERONE DNAJ-DOMAIN SUPERFAMILY PROTEIN"/>
    <property type="match status" value="1"/>
</dbReference>
<dbReference type="EMBL" id="MLFT02000002">
    <property type="protein sequence ID" value="PHT54809.1"/>
    <property type="molecule type" value="Genomic_DNA"/>
</dbReference>
<evidence type="ECO:0000313" key="3">
    <source>
        <dbReference type="Proteomes" id="UP000224567"/>
    </source>
</evidence>
<dbReference type="InterPro" id="IPR001623">
    <property type="entry name" value="DnaJ_domain"/>
</dbReference>
<accession>A0A2G2XBH3</accession>
<dbReference type="Pfam" id="PF00226">
    <property type="entry name" value="DnaJ"/>
    <property type="match status" value="1"/>
</dbReference>
<comment type="caution">
    <text evidence="2">The sequence shown here is derived from an EMBL/GenBank/DDBJ whole genome shotgun (WGS) entry which is preliminary data.</text>
</comment>
<dbReference type="STRING" id="33114.A0A2G2XBH3"/>
<evidence type="ECO:0000313" key="2">
    <source>
        <dbReference type="EMBL" id="PHT54809.1"/>
    </source>
</evidence>
<organism evidence="2 3">
    <name type="scientific">Capsicum baccatum</name>
    <name type="common">Peruvian pepper</name>
    <dbReference type="NCBI Taxonomy" id="33114"/>
    <lineage>
        <taxon>Eukaryota</taxon>
        <taxon>Viridiplantae</taxon>
        <taxon>Streptophyta</taxon>
        <taxon>Embryophyta</taxon>
        <taxon>Tracheophyta</taxon>
        <taxon>Spermatophyta</taxon>
        <taxon>Magnoliopsida</taxon>
        <taxon>eudicotyledons</taxon>
        <taxon>Gunneridae</taxon>
        <taxon>Pentapetalae</taxon>
        <taxon>asterids</taxon>
        <taxon>lamiids</taxon>
        <taxon>Solanales</taxon>
        <taxon>Solanaceae</taxon>
        <taxon>Solanoideae</taxon>
        <taxon>Capsiceae</taxon>
        <taxon>Capsicum</taxon>
    </lineage>
</organism>
<sequence>MVPLGKIYSALSLSLPSKSLSIFSLLLNYMNPLIMSLLLYKYKSYVPRFTTKRGFSTGAESIRSEFAGPNAYEVLGVSETSSFAEIKDSFRKLAKETHPDLAHSTHTSSSSNRFLEILAAYEILSDSVKRAHYDQYLSSRKAPVYMHSRQGSKMCMYESYSTSIKEMEVVEWLKWYRQTVNDILAEKRAVSGSGYFDSLERDFYSALHLAYYGPEIESDLLPEFFEAEERSVYETTEVLHLVSGRDLFGMVCLTKNVPELPYASMENLASLAADLCHSLENIPMKMHLETAATGSNQKQLRSSNYHKSDAYRNLELHVGGRLVAVATRVPPRSRSYGIQNEGFDDCIHVYLNSHEAPRFPKSNLMDFGLKSAIPLGMIEGLGTSPEEGSCDVYDSNGVKTHEIMKHRTLLVRHMHWYQLGDEVSTCECRCSRAKLPPSKFWLFEPRCGMHDIGGWYVETFGRDKKGRNVPSQRYWDGLEANDHFKKRLHPAMYLLALAYRTLDIEHSRRNKLRIKDLMESNVSRILSWCKRLVR</sequence>
<protein>
    <submittedName>
        <fullName evidence="2">Chaperone protein DnaJ</fullName>
    </submittedName>
</protein>
<dbReference type="AlphaFoldDB" id="A0A2G2XBH3"/>
<dbReference type="PROSITE" id="PS50076">
    <property type="entry name" value="DNAJ_2"/>
    <property type="match status" value="1"/>
</dbReference>
<dbReference type="CDD" id="cd06257">
    <property type="entry name" value="DnaJ"/>
    <property type="match status" value="1"/>
</dbReference>
<dbReference type="PRINTS" id="PR00625">
    <property type="entry name" value="JDOMAIN"/>
</dbReference>
<dbReference type="PANTHER" id="PTHR45286:SF1">
    <property type="entry name" value="CHAPERONE DNAJ-DOMAIN SUPERFAMILY PROTEIN"/>
    <property type="match status" value="1"/>
</dbReference>
<keyword evidence="3" id="KW-1185">Reference proteome</keyword>
<proteinExistence type="predicted"/>
<dbReference type="Proteomes" id="UP000224567">
    <property type="component" value="Unassembled WGS sequence"/>
</dbReference>
<reference evidence="3" key="2">
    <citation type="journal article" date="2017" name="J. Anim. Genet.">
        <title>Multiple reference genome sequences of hot pepper reveal the massive evolution of plant disease resistance genes by retroduplication.</title>
        <authorList>
            <person name="Kim S."/>
            <person name="Park J."/>
            <person name="Yeom S.-I."/>
            <person name="Kim Y.-M."/>
            <person name="Seo E."/>
            <person name="Kim K.-T."/>
            <person name="Kim M.-S."/>
            <person name="Lee J.M."/>
            <person name="Cheong K."/>
            <person name="Shin H.-S."/>
            <person name="Kim S.-B."/>
            <person name="Han K."/>
            <person name="Lee J."/>
            <person name="Park M."/>
            <person name="Lee H.-A."/>
            <person name="Lee H.-Y."/>
            <person name="Lee Y."/>
            <person name="Oh S."/>
            <person name="Lee J.H."/>
            <person name="Choi E."/>
            <person name="Choi E."/>
            <person name="Lee S.E."/>
            <person name="Jeon J."/>
            <person name="Kim H."/>
            <person name="Choi G."/>
            <person name="Song H."/>
            <person name="Lee J."/>
            <person name="Lee S.-C."/>
            <person name="Kwon J.-K."/>
            <person name="Lee H.-Y."/>
            <person name="Koo N."/>
            <person name="Hong Y."/>
            <person name="Kim R.W."/>
            <person name="Kang W.-H."/>
            <person name="Huh J.H."/>
            <person name="Kang B.-C."/>
            <person name="Yang T.-J."/>
            <person name="Lee Y.-H."/>
            <person name="Bennetzen J.L."/>
            <person name="Choi D."/>
        </authorList>
    </citation>
    <scope>NUCLEOTIDE SEQUENCE [LARGE SCALE GENOMIC DNA]</scope>
    <source>
        <strain evidence="3">cv. PBC81</strain>
    </source>
</reference>
<dbReference type="SUPFAM" id="SSF46565">
    <property type="entry name" value="Chaperone J-domain"/>
    <property type="match status" value="1"/>
</dbReference>
<dbReference type="OrthoDB" id="445556at2759"/>